<dbReference type="InterPro" id="IPR036837">
    <property type="entry name" value="Cation_efflux_CTD_sf"/>
</dbReference>
<evidence type="ECO:0000256" key="8">
    <source>
        <dbReference type="SAM" id="Phobius"/>
    </source>
</evidence>
<dbReference type="SUPFAM" id="SSF160240">
    <property type="entry name" value="Cation efflux protein cytoplasmic domain-like"/>
    <property type="match status" value="1"/>
</dbReference>
<protein>
    <submittedName>
        <fullName evidence="11">Uncharacterized protein</fullName>
    </submittedName>
</protein>
<evidence type="ECO:0000256" key="3">
    <source>
        <dbReference type="ARBA" id="ARBA00022692"/>
    </source>
</evidence>
<evidence type="ECO:0000259" key="10">
    <source>
        <dbReference type="Pfam" id="PF16916"/>
    </source>
</evidence>
<feature type="region of interest" description="Disordered" evidence="7">
    <location>
        <begin position="1"/>
        <end position="26"/>
    </location>
</feature>
<dbReference type="GO" id="GO:0012505">
    <property type="term" value="C:endomembrane system"/>
    <property type="evidence" value="ECO:0007669"/>
    <property type="project" value="UniProtKB-SubCell"/>
</dbReference>
<evidence type="ECO:0000256" key="2">
    <source>
        <dbReference type="ARBA" id="ARBA00022448"/>
    </source>
</evidence>
<evidence type="ECO:0000256" key="4">
    <source>
        <dbReference type="ARBA" id="ARBA00022989"/>
    </source>
</evidence>
<feature type="transmembrane region" description="Helical" evidence="8">
    <location>
        <begin position="155"/>
        <end position="174"/>
    </location>
</feature>
<proteinExistence type="predicted"/>
<evidence type="ECO:0000256" key="6">
    <source>
        <dbReference type="ARBA" id="ARBA00023136"/>
    </source>
</evidence>
<sequence length="373" mass="41373">MPLSPRFYTPSAAEHAATAPGSMPDPMNLRSRIMPDDELEALRRQGAKSRKLVKYYETQNELIRTLLTPVHYVDEDVTARLGMVRGAMYASVVANIVLFMLQLWVAVSSGSLSLFATMADAFMDLASNTVLLVAGHAATRESPFKYPVGKTRLETAGIIVFASLMATLSFQLIIESGRTLLGQQHTVVISFANLLCIGFAILLKAALFVYCHYLRMFPSTSILAIDHRNDVILNLTAVFFSLLGQHVNPLVDPVGGIVIAMLIMHSWVGVAMEQIKLIVGRSADAAFLQRITYITCVHDDRVLKVDTCRAYTMGSNFFVEVDIVLEPQMSLLEAHDVGEALQMKLEELPMVDRAFVHLDYESTHPPEHRKMGM</sequence>
<dbReference type="Pfam" id="PF01545">
    <property type="entry name" value="Cation_efflux"/>
    <property type="match status" value="1"/>
</dbReference>
<evidence type="ECO:0000313" key="13">
    <source>
        <dbReference type="Proteomes" id="UP000268535"/>
    </source>
</evidence>
<reference evidence="11" key="3">
    <citation type="submission" date="2018-08" db="EMBL/GenBank/DDBJ databases">
        <title>Leveraging single-cell genomics to expand the Fungal Tree of Life.</title>
        <authorList>
            <consortium name="DOE Joint Genome Institute"/>
            <person name="Ahrendt S.R."/>
            <person name="Quandt C.A."/>
            <person name="Ciobanu D."/>
            <person name="Clum A."/>
            <person name="Salamov A."/>
            <person name="Andreopoulos B."/>
            <person name="Cheng J.-F."/>
            <person name="Woyke T."/>
            <person name="Pelin A."/>
            <person name="Henrissat B."/>
            <person name="Reynolds N."/>
            <person name="Benny G.L."/>
            <person name="Smith M.E."/>
            <person name="James T.Y."/>
            <person name="Grigoriev I.V."/>
        </authorList>
    </citation>
    <scope>NUCLEOTIDE SEQUENCE</scope>
    <source>
        <strain evidence="11">ATCC 52028</strain>
    </source>
</reference>
<dbReference type="GO" id="GO:0016020">
    <property type="term" value="C:membrane"/>
    <property type="evidence" value="ECO:0007669"/>
    <property type="project" value="InterPro"/>
</dbReference>
<evidence type="ECO:0000313" key="11">
    <source>
        <dbReference type="EMBL" id="RKO97393.1"/>
    </source>
</evidence>
<dbReference type="InterPro" id="IPR050291">
    <property type="entry name" value="CDF_Transporter"/>
</dbReference>
<evidence type="ECO:0000256" key="7">
    <source>
        <dbReference type="SAM" id="MobiDB-lite"/>
    </source>
</evidence>
<evidence type="ECO:0000313" key="12">
    <source>
        <dbReference type="EMBL" id="RKP01514.1"/>
    </source>
</evidence>
<reference evidence="12" key="2">
    <citation type="submission" date="2018-04" db="EMBL/GenBank/DDBJ databases">
        <title>Leveraging single-cell genomics to expand the Fungal Tree of Life.</title>
        <authorList>
            <consortium name="DOE Joint Genome Institute"/>
            <person name="Ahrendt S.R."/>
            <person name="Quandt C.A."/>
            <person name="Ciobanu D."/>
            <person name="Clum A."/>
            <person name="Salamov A."/>
            <person name="Andreopoulos B."/>
            <person name="Cheng J.-F."/>
            <person name="Woyke T."/>
            <person name="Pelin A."/>
            <person name="Henrissat B."/>
            <person name="Benny G.L."/>
            <person name="Smith M.E."/>
            <person name="James T.Y."/>
            <person name="Grigoriev I.V."/>
        </authorList>
    </citation>
    <scope>NUCLEOTIDE SEQUENCE</scope>
    <source>
        <strain evidence="12">ATCC 52028</strain>
    </source>
</reference>
<keyword evidence="2" id="KW-0813">Transport</keyword>
<dbReference type="Pfam" id="PF16916">
    <property type="entry name" value="ZT_dimer"/>
    <property type="match status" value="1"/>
</dbReference>
<evidence type="ECO:0000256" key="1">
    <source>
        <dbReference type="ARBA" id="ARBA00004127"/>
    </source>
</evidence>
<feature type="transmembrane region" description="Helical" evidence="8">
    <location>
        <begin position="186"/>
        <end position="210"/>
    </location>
</feature>
<dbReference type="EMBL" id="ML009286">
    <property type="protein sequence ID" value="RKO97393.1"/>
    <property type="molecule type" value="Genomic_DNA"/>
</dbReference>
<dbReference type="GO" id="GO:0008324">
    <property type="term" value="F:monoatomic cation transmembrane transporter activity"/>
    <property type="evidence" value="ECO:0007669"/>
    <property type="project" value="InterPro"/>
</dbReference>
<dbReference type="Proteomes" id="UP000268535">
    <property type="component" value="Unassembled WGS sequence"/>
</dbReference>
<keyword evidence="3 8" id="KW-0812">Transmembrane</keyword>
<keyword evidence="14" id="KW-1185">Reference proteome</keyword>
<feature type="domain" description="Cation efflux protein cytoplasmic" evidence="10">
    <location>
        <begin position="287"/>
        <end position="359"/>
    </location>
</feature>
<dbReference type="Gene3D" id="1.20.1510.10">
    <property type="entry name" value="Cation efflux protein transmembrane domain"/>
    <property type="match status" value="1"/>
</dbReference>
<dbReference type="FunFam" id="1.20.1510.10:FF:000005">
    <property type="entry name" value="Putative Cation diffusion facilitator 1"/>
    <property type="match status" value="1"/>
</dbReference>
<feature type="domain" description="Cation efflux protein transmembrane" evidence="9">
    <location>
        <begin position="89"/>
        <end position="278"/>
    </location>
</feature>
<comment type="subcellular location">
    <subcellularLocation>
        <location evidence="1">Endomembrane system</location>
        <topology evidence="1">Multi-pass membrane protein</topology>
    </subcellularLocation>
</comment>
<dbReference type="GO" id="GO:0030003">
    <property type="term" value="P:intracellular monoatomic cation homeostasis"/>
    <property type="evidence" value="ECO:0007669"/>
    <property type="project" value="UniProtKB-ARBA"/>
</dbReference>
<gene>
    <name evidence="11" type="ORF">CAUPRSCDRAFT_6583</name>
    <name evidence="12" type="ORF">CXG81DRAFT_11876</name>
</gene>
<dbReference type="EMBL" id="ML014169">
    <property type="protein sequence ID" value="RKP01514.1"/>
    <property type="molecule type" value="Genomic_DNA"/>
</dbReference>
<keyword evidence="4 8" id="KW-1133">Transmembrane helix</keyword>
<dbReference type="Gene3D" id="3.30.70.1350">
    <property type="entry name" value="Cation efflux protein, cytoplasmic domain"/>
    <property type="match status" value="1"/>
</dbReference>
<dbReference type="InterPro" id="IPR027470">
    <property type="entry name" value="Cation_efflux_CTD"/>
</dbReference>
<dbReference type="STRING" id="1555241.A0A4P9WYF7"/>
<feature type="transmembrane region" description="Helical" evidence="8">
    <location>
        <begin position="254"/>
        <end position="272"/>
    </location>
</feature>
<dbReference type="InterPro" id="IPR027469">
    <property type="entry name" value="Cation_efflux_TMD_sf"/>
</dbReference>
<keyword evidence="5" id="KW-0406">Ion transport</keyword>
<dbReference type="Proteomes" id="UP000274922">
    <property type="component" value="Unassembled WGS sequence"/>
</dbReference>
<accession>A0A4P9WYF7</accession>
<dbReference type="AlphaFoldDB" id="A0A4P9WYF7"/>
<keyword evidence="6 8" id="KW-0472">Membrane</keyword>
<dbReference type="OrthoDB" id="78296at2759"/>
<evidence type="ECO:0000313" key="14">
    <source>
        <dbReference type="Proteomes" id="UP000274922"/>
    </source>
</evidence>
<dbReference type="InterPro" id="IPR058533">
    <property type="entry name" value="Cation_efflux_TM"/>
</dbReference>
<name>A0A4P9WYF7_9FUNG</name>
<evidence type="ECO:0000259" key="9">
    <source>
        <dbReference type="Pfam" id="PF01545"/>
    </source>
</evidence>
<dbReference type="SUPFAM" id="SSF161111">
    <property type="entry name" value="Cation efflux protein transmembrane domain-like"/>
    <property type="match status" value="1"/>
</dbReference>
<reference evidence="13 14" key="1">
    <citation type="journal article" date="2018" name="Nat. Microbiol.">
        <title>Leveraging single-cell genomics to expand the fungal tree of life.</title>
        <authorList>
            <person name="Ahrendt S.R."/>
            <person name="Quandt C.A."/>
            <person name="Ciobanu D."/>
            <person name="Clum A."/>
            <person name="Salamov A."/>
            <person name="Andreopoulos B."/>
            <person name="Cheng J.F."/>
            <person name="Woyke T."/>
            <person name="Pelin A."/>
            <person name="Henrissat B."/>
            <person name="Reynolds N.K."/>
            <person name="Benny G.L."/>
            <person name="Smith M.E."/>
            <person name="James T.Y."/>
            <person name="Grigoriev I.V."/>
        </authorList>
    </citation>
    <scope>NUCLEOTIDE SEQUENCE [LARGE SCALE GENOMIC DNA]</scope>
    <source>
        <strain evidence="13 14">ATCC 52028</strain>
    </source>
</reference>
<organism evidence="11 13">
    <name type="scientific">Caulochytrium protostelioides</name>
    <dbReference type="NCBI Taxonomy" id="1555241"/>
    <lineage>
        <taxon>Eukaryota</taxon>
        <taxon>Fungi</taxon>
        <taxon>Fungi incertae sedis</taxon>
        <taxon>Chytridiomycota</taxon>
        <taxon>Chytridiomycota incertae sedis</taxon>
        <taxon>Chytridiomycetes</taxon>
        <taxon>Caulochytriales</taxon>
        <taxon>Caulochytriaceae</taxon>
        <taxon>Caulochytrium</taxon>
    </lineage>
</organism>
<evidence type="ECO:0000256" key="5">
    <source>
        <dbReference type="ARBA" id="ARBA00023065"/>
    </source>
</evidence>
<dbReference type="PANTHER" id="PTHR43840:SF13">
    <property type="entry name" value="CATION EFFLUX PROTEIN CYTOPLASMIC DOMAIN-CONTAINING PROTEIN"/>
    <property type="match status" value="1"/>
</dbReference>
<dbReference type="GO" id="GO:0098771">
    <property type="term" value="P:inorganic ion homeostasis"/>
    <property type="evidence" value="ECO:0007669"/>
    <property type="project" value="UniProtKB-ARBA"/>
</dbReference>
<feature type="transmembrane region" description="Helical" evidence="8">
    <location>
        <begin position="87"/>
        <end position="107"/>
    </location>
</feature>
<dbReference type="PANTHER" id="PTHR43840">
    <property type="entry name" value="MITOCHONDRIAL METAL TRANSPORTER 1-RELATED"/>
    <property type="match status" value="1"/>
</dbReference>
<dbReference type="FunFam" id="3.30.70.1350:FF:000001">
    <property type="entry name" value="Metal tolerance protein 11"/>
    <property type="match status" value="1"/>
</dbReference>